<sequence>MIHQLICILAFAWCASAAATTEIPNAQQRLAIVDAHTSIREVVNPPASNMQIMNYSMQLELLAKDFVGQCTQRKPNPNVQKQYRGFSVTTLVTVGGDYPFETMVSTFGDKAVFYDYDKNSCMGDCSVYTQAVWATTTEVGCAKSRCDGLLPNEARPTYLLACMYNPAGNTPNRRPYEMGEACSKCPAEYKYCQRRQCSKNSAASTLLSALTLIFSIVVIYSVA</sequence>
<dbReference type="InterPro" id="IPR014044">
    <property type="entry name" value="CAP_dom"/>
</dbReference>
<reference evidence="4" key="1">
    <citation type="submission" date="2019-11" db="UniProtKB">
        <authorList>
            <consortium name="WormBaseParasite"/>
        </authorList>
    </citation>
    <scope>IDENTIFICATION</scope>
</reference>
<name>A0A5K3FU83_MESCO</name>
<accession>A0A5K3FU83</accession>
<evidence type="ECO:0000259" key="3">
    <source>
        <dbReference type="SMART" id="SM00198"/>
    </source>
</evidence>
<proteinExistence type="predicted"/>
<feature type="transmembrane region" description="Helical" evidence="1">
    <location>
        <begin position="202"/>
        <end position="222"/>
    </location>
</feature>
<dbReference type="Gene3D" id="3.40.33.10">
    <property type="entry name" value="CAP"/>
    <property type="match status" value="1"/>
</dbReference>
<evidence type="ECO:0000256" key="1">
    <source>
        <dbReference type="SAM" id="Phobius"/>
    </source>
</evidence>
<dbReference type="WBParaSite" id="MCU_010634-RA">
    <property type="protein sequence ID" value="MCU_010634-RA"/>
    <property type="gene ID" value="MCU_010634"/>
</dbReference>
<evidence type="ECO:0000313" key="4">
    <source>
        <dbReference type="WBParaSite" id="MCU_010634-RA"/>
    </source>
</evidence>
<dbReference type="Pfam" id="PF00188">
    <property type="entry name" value="CAP"/>
    <property type="match status" value="1"/>
</dbReference>
<protein>
    <submittedName>
        <fullName evidence="4">SCP domain-containing protein</fullName>
    </submittedName>
</protein>
<feature type="domain" description="SCP" evidence="3">
    <location>
        <begin position="27"/>
        <end position="172"/>
    </location>
</feature>
<dbReference type="SMART" id="SM00198">
    <property type="entry name" value="SCP"/>
    <property type="match status" value="1"/>
</dbReference>
<dbReference type="InterPro" id="IPR035940">
    <property type="entry name" value="CAP_sf"/>
</dbReference>
<feature type="chain" id="PRO_5024451114" evidence="2">
    <location>
        <begin position="18"/>
        <end position="223"/>
    </location>
</feature>
<dbReference type="AlphaFoldDB" id="A0A5K3FU83"/>
<dbReference type="PANTHER" id="PTHR10334">
    <property type="entry name" value="CYSTEINE-RICH SECRETORY PROTEIN-RELATED"/>
    <property type="match status" value="1"/>
</dbReference>
<evidence type="ECO:0000256" key="2">
    <source>
        <dbReference type="SAM" id="SignalP"/>
    </source>
</evidence>
<feature type="signal peptide" evidence="2">
    <location>
        <begin position="1"/>
        <end position="17"/>
    </location>
</feature>
<keyword evidence="1" id="KW-1133">Transmembrane helix</keyword>
<keyword evidence="1" id="KW-0472">Membrane</keyword>
<dbReference type="InterPro" id="IPR001283">
    <property type="entry name" value="CRISP-related"/>
</dbReference>
<organism evidence="4">
    <name type="scientific">Mesocestoides corti</name>
    <name type="common">Flatworm</name>
    <dbReference type="NCBI Taxonomy" id="53468"/>
    <lineage>
        <taxon>Eukaryota</taxon>
        <taxon>Metazoa</taxon>
        <taxon>Spiralia</taxon>
        <taxon>Lophotrochozoa</taxon>
        <taxon>Platyhelminthes</taxon>
        <taxon>Cestoda</taxon>
        <taxon>Eucestoda</taxon>
        <taxon>Cyclophyllidea</taxon>
        <taxon>Mesocestoididae</taxon>
        <taxon>Mesocestoides</taxon>
    </lineage>
</organism>
<dbReference type="SUPFAM" id="SSF55797">
    <property type="entry name" value="PR-1-like"/>
    <property type="match status" value="1"/>
</dbReference>
<keyword evidence="1" id="KW-0812">Transmembrane</keyword>
<dbReference type="PRINTS" id="PR00837">
    <property type="entry name" value="V5TPXLIKE"/>
</dbReference>
<keyword evidence="2" id="KW-0732">Signal</keyword>